<keyword evidence="7" id="KW-1185">Reference proteome</keyword>
<dbReference type="InterPro" id="IPR050707">
    <property type="entry name" value="HTH_MetabolicPath_Reg"/>
</dbReference>
<dbReference type="Pfam" id="PF01614">
    <property type="entry name" value="IclR_C"/>
    <property type="match status" value="1"/>
</dbReference>
<sequence length="260" mass="28613">MSLDEDLDNGRDTDYRVPALQRGLSILQMFNARQRSLASNEIAERLGVSVSALYRILYTLEEMGYLRKLAKNTWELGPQVVSDGFSYLASRDLVDLALPHLNALRDRTSLSCHLSIREQTDSLYLCRAFAAQRLSVNIPIGTRIPCHCTAMGRILLSGLTPPVLDALYSHVRLDGYAPPAPRTLPELQELIAGDRARGWVLHRSDYSTAIATGIRNHLGEVVAAINLSGPDAVMDSAESQARFREALLQTAVRISAELGG</sequence>
<dbReference type="GO" id="GO:0045892">
    <property type="term" value="P:negative regulation of DNA-templated transcription"/>
    <property type="evidence" value="ECO:0007669"/>
    <property type="project" value="TreeGrafter"/>
</dbReference>
<dbReference type="AlphaFoldDB" id="A0A1H1LN37"/>
<dbReference type="Pfam" id="PF09339">
    <property type="entry name" value="HTH_IclR"/>
    <property type="match status" value="1"/>
</dbReference>
<dbReference type="InterPro" id="IPR029016">
    <property type="entry name" value="GAF-like_dom_sf"/>
</dbReference>
<evidence type="ECO:0000259" key="4">
    <source>
        <dbReference type="PROSITE" id="PS51077"/>
    </source>
</evidence>
<dbReference type="OrthoDB" id="9807558at2"/>
<keyword evidence="2" id="KW-0238">DNA-binding</keyword>
<evidence type="ECO:0000256" key="1">
    <source>
        <dbReference type="ARBA" id="ARBA00023015"/>
    </source>
</evidence>
<feature type="domain" description="IclR-ED" evidence="5">
    <location>
        <begin position="79"/>
        <end position="260"/>
    </location>
</feature>
<feature type="domain" description="HTH iclR-type" evidence="4">
    <location>
        <begin position="17"/>
        <end position="78"/>
    </location>
</feature>
<dbReference type="SUPFAM" id="SSF46785">
    <property type="entry name" value="Winged helix' DNA-binding domain"/>
    <property type="match status" value="1"/>
</dbReference>
<dbReference type="RefSeq" id="WP_090347226.1">
    <property type="nucleotide sequence ID" value="NZ_LT629751.1"/>
</dbReference>
<keyword evidence="3" id="KW-0804">Transcription</keyword>
<organism evidence="6 7">
    <name type="scientific">Pseudomonas oryzae</name>
    <dbReference type="NCBI Taxonomy" id="1392877"/>
    <lineage>
        <taxon>Bacteria</taxon>
        <taxon>Pseudomonadati</taxon>
        <taxon>Pseudomonadota</taxon>
        <taxon>Gammaproteobacteria</taxon>
        <taxon>Pseudomonadales</taxon>
        <taxon>Pseudomonadaceae</taxon>
        <taxon>Pseudomonas</taxon>
    </lineage>
</organism>
<evidence type="ECO:0000256" key="3">
    <source>
        <dbReference type="ARBA" id="ARBA00023163"/>
    </source>
</evidence>
<dbReference type="PANTHER" id="PTHR30136:SF34">
    <property type="entry name" value="TRANSCRIPTIONAL REGULATOR"/>
    <property type="match status" value="1"/>
</dbReference>
<evidence type="ECO:0000313" key="7">
    <source>
        <dbReference type="Proteomes" id="UP000243359"/>
    </source>
</evidence>
<gene>
    <name evidence="6" type="ORF">SAMN05216221_0231</name>
</gene>
<keyword evidence="1" id="KW-0805">Transcription regulation</keyword>
<dbReference type="PROSITE" id="PS51077">
    <property type="entry name" value="HTH_ICLR"/>
    <property type="match status" value="1"/>
</dbReference>
<dbReference type="GO" id="GO:0003677">
    <property type="term" value="F:DNA binding"/>
    <property type="evidence" value="ECO:0007669"/>
    <property type="project" value="UniProtKB-KW"/>
</dbReference>
<dbReference type="GO" id="GO:0003700">
    <property type="term" value="F:DNA-binding transcription factor activity"/>
    <property type="evidence" value="ECO:0007669"/>
    <property type="project" value="TreeGrafter"/>
</dbReference>
<dbReference type="STRING" id="1392877.SAMN05216221_0231"/>
<dbReference type="Gene3D" id="3.30.450.40">
    <property type="match status" value="1"/>
</dbReference>
<evidence type="ECO:0000256" key="2">
    <source>
        <dbReference type="ARBA" id="ARBA00023125"/>
    </source>
</evidence>
<proteinExistence type="predicted"/>
<accession>A0A1H1LN37</accession>
<dbReference type="PANTHER" id="PTHR30136">
    <property type="entry name" value="HELIX-TURN-HELIX TRANSCRIPTIONAL REGULATOR, ICLR FAMILY"/>
    <property type="match status" value="1"/>
</dbReference>
<dbReference type="PROSITE" id="PS51078">
    <property type="entry name" value="ICLR_ED"/>
    <property type="match status" value="1"/>
</dbReference>
<evidence type="ECO:0000259" key="5">
    <source>
        <dbReference type="PROSITE" id="PS51078"/>
    </source>
</evidence>
<dbReference type="InterPro" id="IPR005471">
    <property type="entry name" value="Tscrpt_reg_IclR_N"/>
</dbReference>
<dbReference type="InterPro" id="IPR036388">
    <property type="entry name" value="WH-like_DNA-bd_sf"/>
</dbReference>
<name>A0A1H1LN37_9PSED</name>
<protein>
    <submittedName>
        <fullName evidence="6">Transcriptional regulator, IclR family</fullName>
    </submittedName>
</protein>
<dbReference type="EMBL" id="LT629751">
    <property type="protein sequence ID" value="SDR75958.1"/>
    <property type="molecule type" value="Genomic_DNA"/>
</dbReference>
<dbReference type="Gene3D" id="1.10.10.10">
    <property type="entry name" value="Winged helix-like DNA-binding domain superfamily/Winged helix DNA-binding domain"/>
    <property type="match status" value="1"/>
</dbReference>
<evidence type="ECO:0000313" key="6">
    <source>
        <dbReference type="EMBL" id="SDR75958.1"/>
    </source>
</evidence>
<dbReference type="InterPro" id="IPR014757">
    <property type="entry name" value="Tscrpt_reg_IclR_C"/>
</dbReference>
<dbReference type="SMART" id="SM00346">
    <property type="entry name" value="HTH_ICLR"/>
    <property type="match status" value="1"/>
</dbReference>
<dbReference type="InterPro" id="IPR036390">
    <property type="entry name" value="WH_DNA-bd_sf"/>
</dbReference>
<reference evidence="7" key="1">
    <citation type="submission" date="2016-10" db="EMBL/GenBank/DDBJ databases">
        <authorList>
            <person name="Varghese N."/>
            <person name="Submissions S."/>
        </authorList>
    </citation>
    <scope>NUCLEOTIDE SEQUENCE [LARGE SCALE GENOMIC DNA]</scope>
    <source>
        <strain evidence="7">KCTC 32247</strain>
    </source>
</reference>
<dbReference type="Proteomes" id="UP000243359">
    <property type="component" value="Chromosome I"/>
</dbReference>
<dbReference type="SUPFAM" id="SSF55781">
    <property type="entry name" value="GAF domain-like"/>
    <property type="match status" value="1"/>
</dbReference>